<feature type="binding site" evidence="11">
    <location>
        <position position="162"/>
    </location>
    <ligand>
        <name>Mg(2+)</name>
        <dbReference type="ChEBI" id="CHEBI:18420"/>
    </ligand>
</feature>
<dbReference type="Gene3D" id="3.30.70.890">
    <property type="entry name" value="GHMP kinase, C-terminal domain"/>
    <property type="match status" value="1"/>
</dbReference>
<evidence type="ECO:0000313" key="17">
    <source>
        <dbReference type="EMBL" id="WAK63258.1"/>
    </source>
</evidence>
<feature type="binding site" evidence="11">
    <location>
        <begin position="33"/>
        <end position="36"/>
    </location>
    <ligand>
        <name>substrate</name>
    </ligand>
</feature>
<dbReference type="GO" id="GO:0000287">
    <property type="term" value="F:magnesium ion binding"/>
    <property type="evidence" value="ECO:0007669"/>
    <property type="project" value="UniProtKB-UniRule"/>
</dbReference>
<comment type="pathway">
    <text evidence="11">Carbohydrate metabolism; galactose metabolism.</text>
</comment>
<keyword evidence="9 11" id="KW-0299">Galactose metabolism</keyword>
<keyword evidence="19" id="KW-1185">Reference proteome</keyword>
<keyword evidence="8 11" id="KW-0460">Magnesium</keyword>
<dbReference type="InterPro" id="IPR036554">
    <property type="entry name" value="GHMP_kinase_C_sf"/>
</dbReference>
<evidence type="ECO:0000313" key="19">
    <source>
        <dbReference type="Proteomes" id="UP001209889"/>
    </source>
</evidence>
<reference evidence="16" key="3">
    <citation type="submission" date="2024-05" db="EMBL/GenBank/DDBJ databases">
        <title>Streptococcus macedonicus and Acinetobacter baumannii: co-inhabitants of the cheese production environment.</title>
        <authorList>
            <person name="Johnson J."/>
            <person name="Curtin C."/>
            <person name="Waite-Cusic J."/>
        </authorList>
    </citation>
    <scope>NUCLEOTIDE SEQUENCE</scope>
    <source>
        <strain evidence="16">E28</strain>
    </source>
</reference>
<protein>
    <recommendedName>
        <fullName evidence="11 12">Galactokinase</fullName>
        <ecNumber evidence="11 12">2.7.1.6</ecNumber>
    </recommendedName>
    <alternativeName>
        <fullName evidence="11">Galactose kinase</fullName>
    </alternativeName>
</protein>
<sequence>MTITELKEAFAKVFGNEADATFFSPGRINLIGEHTDYNGGHVFPAAITLGTYGVARKRDDKLLRFYSANFDDLGVIEVPLDNLTFDKKDSWTNYPKGVIKFLQEAGHMINTGFDLYVNGNIPNGSGLSSSASLELLVGIVAEELFDLNLDRLDLVKIGKQTENEFIGVNSGIMDQFAIGMGADKQAIYLDTNTLEYDLVPLDLGDNVIVIMNTNKRRELADSKYNERRAECEKAVEELNQVLDIKTLGELDLQAFDEYSYLIKDANRLKRARHAVWENQRTLQAKEALIAGELEKFGRLVNASHVSLEHDYEVTGIELDTLAHTAWQQEGVLGARMTGAGFGGCGIAIVAKDKVDEFTQNVSKVYTEIIGYAPAFYIAEIAGGSRVLSRK</sequence>
<organism evidence="17 18">
    <name type="scientific">Streptococcus macedonicus</name>
    <name type="common">Streptococcus gallolyticus macedonicus</name>
    <dbReference type="NCBI Taxonomy" id="59310"/>
    <lineage>
        <taxon>Bacteria</taxon>
        <taxon>Bacillati</taxon>
        <taxon>Bacillota</taxon>
        <taxon>Bacilli</taxon>
        <taxon>Lactobacillales</taxon>
        <taxon>Streptococcaceae</taxon>
        <taxon>Streptococcus</taxon>
    </lineage>
</organism>
<dbReference type="SUPFAM" id="SSF55060">
    <property type="entry name" value="GHMP Kinase, C-terminal domain"/>
    <property type="match status" value="1"/>
</dbReference>
<feature type="binding site" evidence="11">
    <location>
        <position position="130"/>
    </location>
    <ligand>
        <name>Mg(2+)</name>
        <dbReference type="ChEBI" id="CHEBI:18420"/>
    </ligand>
</feature>
<evidence type="ECO:0000256" key="4">
    <source>
        <dbReference type="ARBA" id="ARBA00022723"/>
    </source>
</evidence>
<feature type="domain" description="GHMP kinase C-terminal" evidence="14">
    <location>
        <begin position="285"/>
        <end position="365"/>
    </location>
</feature>
<dbReference type="InterPro" id="IPR006203">
    <property type="entry name" value="GHMP_knse_ATP-bd_CS"/>
</dbReference>
<dbReference type="PIRSF" id="PIRSF000530">
    <property type="entry name" value="Galactokinase"/>
    <property type="match status" value="1"/>
</dbReference>
<dbReference type="Pfam" id="PF10509">
    <property type="entry name" value="GalKase_gal_bdg"/>
    <property type="match status" value="1"/>
</dbReference>
<comment type="similarity">
    <text evidence="1 11">Belongs to the GHMP kinase family. GalK subfamily.</text>
</comment>
<proteinExistence type="inferred from homology"/>
<evidence type="ECO:0000256" key="8">
    <source>
        <dbReference type="ARBA" id="ARBA00022842"/>
    </source>
</evidence>
<dbReference type="Proteomes" id="UP001156410">
    <property type="component" value="Chromosome"/>
</dbReference>
<dbReference type="Pfam" id="PF08544">
    <property type="entry name" value="GHMP_kinases_C"/>
    <property type="match status" value="1"/>
</dbReference>
<gene>
    <name evidence="11" type="primary">galK</name>
    <name evidence="17" type="ORF">OQG81_11405</name>
    <name evidence="16" type="ORF">OQH01_01970</name>
</gene>
<keyword evidence="5 11" id="KW-0547">Nucleotide-binding</keyword>
<feature type="domain" description="Galactokinase N-terminal" evidence="15">
    <location>
        <begin position="8"/>
        <end position="57"/>
    </location>
</feature>
<dbReference type="NCBIfam" id="NF003705">
    <property type="entry name" value="PRK05322.1"/>
    <property type="match status" value="1"/>
</dbReference>
<dbReference type="GO" id="GO:0006012">
    <property type="term" value="P:galactose metabolic process"/>
    <property type="evidence" value="ECO:0007669"/>
    <property type="project" value="UniProtKB-UniRule"/>
</dbReference>
<dbReference type="InterPro" id="IPR014721">
    <property type="entry name" value="Ribsml_uS5_D2-typ_fold_subgr"/>
</dbReference>
<comment type="subcellular location">
    <subcellularLocation>
        <location evidence="11">Cytoplasm</location>
    </subcellularLocation>
</comment>
<name>A0A081JJM9_STRMC</name>
<dbReference type="Gene3D" id="3.30.230.10">
    <property type="match status" value="1"/>
</dbReference>
<feature type="binding site" evidence="11">
    <location>
        <position position="224"/>
    </location>
    <ligand>
        <name>substrate</name>
    </ligand>
</feature>
<dbReference type="GO" id="GO:0004335">
    <property type="term" value="F:galactokinase activity"/>
    <property type="evidence" value="ECO:0007669"/>
    <property type="project" value="UniProtKB-UniRule"/>
</dbReference>
<dbReference type="EC" id="2.7.1.6" evidence="11 12"/>
<evidence type="ECO:0000256" key="3">
    <source>
        <dbReference type="ARBA" id="ARBA00022679"/>
    </source>
</evidence>
<dbReference type="GO" id="GO:0005829">
    <property type="term" value="C:cytosol"/>
    <property type="evidence" value="ECO:0007669"/>
    <property type="project" value="TreeGrafter"/>
</dbReference>
<dbReference type="EMBL" id="JAPHJC010000005">
    <property type="protein sequence ID" value="MCW8677330.1"/>
    <property type="molecule type" value="Genomic_DNA"/>
</dbReference>
<dbReference type="InterPro" id="IPR019539">
    <property type="entry name" value="GalKase_N"/>
</dbReference>
<keyword evidence="6 11" id="KW-0418">Kinase</keyword>
<dbReference type="InterPro" id="IPR019741">
    <property type="entry name" value="Galactokinase_CS"/>
</dbReference>
<feature type="domain" description="GHMP kinase N-terminal" evidence="13">
    <location>
        <begin position="93"/>
        <end position="181"/>
    </location>
</feature>
<reference evidence="17" key="1">
    <citation type="submission" date="2022-11" db="EMBL/GenBank/DDBJ databases">
        <title>Streptococcus macedonicus and Acinetobacter baumannii: co-inhabitants of the cheese production environment.</title>
        <authorList>
            <person name="Johnson J."/>
        </authorList>
    </citation>
    <scope>NUCLEOTIDE SEQUENCE</scope>
    <source>
        <strain evidence="17">E37</strain>
    </source>
</reference>
<dbReference type="InterPro" id="IPR006206">
    <property type="entry name" value="Mevalonate/galactokinase"/>
</dbReference>
<evidence type="ECO:0000256" key="10">
    <source>
        <dbReference type="ARBA" id="ARBA00023277"/>
    </source>
</evidence>
<evidence type="ECO:0000313" key="18">
    <source>
        <dbReference type="Proteomes" id="UP001156410"/>
    </source>
</evidence>
<evidence type="ECO:0000259" key="15">
    <source>
        <dbReference type="Pfam" id="PF10509"/>
    </source>
</evidence>
<evidence type="ECO:0000256" key="9">
    <source>
        <dbReference type="ARBA" id="ARBA00023144"/>
    </source>
</evidence>
<dbReference type="PROSITE" id="PS00106">
    <property type="entry name" value="GALACTOKINASE"/>
    <property type="match status" value="1"/>
</dbReference>
<comment type="function">
    <text evidence="11">Catalyzes the transfer of the gamma-phosphate of ATP to D-galactose to form alpha-D-galactose-1-phosphate (Gal-1-P).</text>
</comment>
<feature type="binding site" evidence="11">
    <location>
        <position position="67"/>
    </location>
    <ligand>
        <name>ATP</name>
        <dbReference type="ChEBI" id="CHEBI:30616"/>
    </ligand>
</feature>
<evidence type="ECO:0000256" key="12">
    <source>
        <dbReference type="NCBIfam" id="TIGR00131"/>
    </source>
</evidence>
<dbReference type="RefSeq" id="WP_014293870.1">
    <property type="nucleotide sequence ID" value="NZ_CP113440.1"/>
</dbReference>
<feature type="site" description="Transition state stabilizer" evidence="11">
    <location>
        <position position="27"/>
    </location>
</feature>
<dbReference type="SUPFAM" id="SSF54211">
    <property type="entry name" value="Ribosomal protein S5 domain 2-like"/>
    <property type="match status" value="1"/>
</dbReference>
<dbReference type="NCBIfam" id="TIGR00131">
    <property type="entry name" value="gal_kin"/>
    <property type="match status" value="1"/>
</dbReference>
<dbReference type="InterPro" id="IPR020568">
    <property type="entry name" value="Ribosomal_Su5_D2-typ_SF"/>
</dbReference>
<dbReference type="FunFam" id="3.30.230.10:FF:000017">
    <property type="entry name" value="Galactokinase"/>
    <property type="match status" value="1"/>
</dbReference>
<dbReference type="InterPro" id="IPR013750">
    <property type="entry name" value="GHMP_kinase_C_dom"/>
</dbReference>
<dbReference type="AlphaFoldDB" id="A0A081JJM9"/>
<dbReference type="PROSITE" id="PS00627">
    <property type="entry name" value="GHMP_KINASES_ATP"/>
    <property type="match status" value="1"/>
</dbReference>
<accession>A0A081JJM9</accession>
<comment type="catalytic activity">
    <reaction evidence="11">
        <text>alpha-D-galactose + ATP = alpha-D-galactose 1-phosphate + ADP + H(+)</text>
        <dbReference type="Rhea" id="RHEA:13553"/>
        <dbReference type="ChEBI" id="CHEBI:15378"/>
        <dbReference type="ChEBI" id="CHEBI:28061"/>
        <dbReference type="ChEBI" id="CHEBI:30616"/>
        <dbReference type="ChEBI" id="CHEBI:58336"/>
        <dbReference type="ChEBI" id="CHEBI:456216"/>
        <dbReference type="EC" id="2.7.1.6"/>
    </reaction>
</comment>
<dbReference type="FunFam" id="3.30.70.890:FF:000001">
    <property type="entry name" value="Galactokinase"/>
    <property type="match status" value="1"/>
</dbReference>
<keyword evidence="4 11" id="KW-0479">Metal-binding</keyword>
<evidence type="ECO:0000256" key="2">
    <source>
        <dbReference type="ARBA" id="ARBA00022490"/>
    </source>
</evidence>
<evidence type="ECO:0000313" key="16">
    <source>
        <dbReference type="EMBL" id="MCW8677330.1"/>
    </source>
</evidence>
<evidence type="ECO:0000259" key="13">
    <source>
        <dbReference type="Pfam" id="PF00288"/>
    </source>
</evidence>
<dbReference type="Proteomes" id="UP001209889">
    <property type="component" value="Unassembled WGS sequence"/>
</dbReference>
<keyword evidence="7 11" id="KW-0067">ATP-binding</keyword>
<dbReference type="PRINTS" id="PR00959">
    <property type="entry name" value="MEVGALKINASE"/>
</dbReference>
<evidence type="ECO:0000256" key="1">
    <source>
        <dbReference type="ARBA" id="ARBA00006566"/>
    </source>
</evidence>
<dbReference type="EMBL" id="CP113440">
    <property type="protein sequence ID" value="WAK63258.1"/>
    <property type="molecule type" value="Genomic_DNA"/>
</dbReference>
<keyword evidence="10 11" id="KW-0119">Carbohydrate metabolism</keyword>
<dbReference type="InterPro" id="IPR022963">
    <property type="entry name" value="Galactokinase_bac"/>
</dbReference>
<evidence type="ECO:0000256" key="6">
    <source>
        <dbReference type="ARBA" id="ARBA00022777"/>
    </source>
</evidence>
<evidence type="ECO:0000256" key="5">
    <source>
        <dbReference type="ARBA" id="ARBA00022741"/>
    </source>
</evidence>
<reference evidence="17" key="2">
    <citation type="submission" date="2022-11" db="EMBL/GenBank/DDBJ databases">
        <authorList>
            <person name="Johnson J.D."/>
        </authorList>
    </citation>
    <scope>NUCLEOTIDE SEQUENCE</scope>
    <source>
        <strain evidence="16">E28</strain>
        <strain evidence="17">E37</strain>
    </source>
</reference>
<feature type="binding site" evidence="11">
    <location>
        <begin position="124"/>
        <end position="130"/>
    </location>
    <ligand>
        <name>ATP</name>
        <dbReference type="ChEBI" id="CHEBI:30616"/>
    </ligand>
</feature>
<evidence type="ECO:0000256" key="7">
    <source>
        <dbReference type="ARBA" id="ARBA00022840"/>
    </source>
</evidence>
<evidence type="ECO:0000256" key="11">
    <source>
        <dbReference type="HAMAP-Rule" id="MF_00246"/>
    </source>
</evidence>
<dbReference type="Pfam" id="PF00288">
    <property type="entry name" value="GHMP_kinases_N"/>
    <property type="match status" value="1"/>
</dbReference>
<dbReference type="OMA" id="GFHDTYF"/>
<dbReference type="HAMAP" id="MF_00246">
    <property type="entry name" value="Galactokinase"/>
    <property type="match status" value="1"/>
</dbReference>
<feature type="active site" description="Proton acceptor" evidence="11">
    <location>
        <position position="174"/>
    </location>
</feature>
<keyword evidence="2 11" id="KW-0963">Cytoplasm</keyword>
<dbReference type="PANTHER" id="PTHR10457:SF7">
    <property type="entry name" value="GALACTOKINASE-RELATED"/>
    <property type="match status" value="1"/>
</dbReference>
<keyword evidence="3 11" id="KW-0808">Transferase</keyword>
<evidence type="ECO:0000259" key="14">
    <source>
        <dbReference type="Pfam" id="PF08544"/>
    </source>
</evidence>
<dbReference type="InterPro" id="IPR000705">
    <property type="entry name" value="Galactokinase"/>
</dbReference>
<dbReference type="GO" id="GO:0005524">
    <property type="term" value="F:ATP binding"/>
    <property type="evidence" value="ECO:0007669"/>
    <property type="project" value="UniProtKB-UniRule"/>
</dbReference>
<dbReference type="InterPro" id="IPR006204">
    <property type="entry name" value="GHMP_kinase_N_dom"/>
</dbReference>
<dbReference type="PRINTS" id="PR00473">
    <property type="entry name" value="GALCTOKINASE"/>
</dbReference>
<dbReference type="PANTHER" id="PTHR10457">
    <property type="entry name" value="MEVALONATE KINASE/GALACTOKINASE"/>
    <property type="match status" value="1"/>
</dbReference>